<evidence type="ECO:0000256" key="6">
    <source>
        <dbReference type="ARBA" id="ARBA00023033"/>
    </source>
</evidence>
<dbReference type="CDD" id="cd20625">
    <property type="entry name" value="CYP164-like"/>
    <property type="match status" value="1"/>
</dbReference>
<reference evidence="9 10" key="3">
    <citation type="submission" date="2020-08" db="EMBL/GenBank/DDBJ databases">
        <title>Genomic Encyclopedia of Type Strains, Phase IV (KMG-IV): sequencing the most valuable type-strain genomes for metagenomic binning, comparative biology and taxonomic classification.</title>
        <authorList>
            <person name="Goeker M."/>
        </authorList>
    </citation>
    <scope>NUCLEOTIDE SEQUENCE [LARGE SCALE GENOMIC DNA]</scope>
    <source>
        <strain evidence="9 10">DSM 27521</strain>
    </source>
</reference>
<dbReference type="Proteomes" id="UP000619376">
    <property type="component" value="Unassembled WGS sequence"/>
</dbReference>
<keyword evidence="5 7" id="KW-0408">Iron</keyword>
<keyword evidence="3 7" id="KW-0479">Metal-binding</keyword>
<comment type="similarity">
    <text evidence="1 7">Belongs to the cytochrome P450 family.</text>
</comment>
<keyword evidence="4 7" id="KW-0560">Oxidoreductase</keyword>
<name>A0A7W8KJ69_9DEIO</name>
<dbReference type="Proteomes" id="UP000539473">
    <property type="component" value="Unassembled WGS sequence"/>
</dbReference>
<evidence type="ECO:0000313" key="8">
    <source>
        <dbReference type="EMBL" id="GHF51174.1"/>
    </source>
</evidence>
<evidence type="ECO:0000256" key="7">
    <source>
        <dbReference type="RuleBase" id="RU000461"/>
    </source>
</evidence>
<reference evidence="8" key="1">
    <citation type="journal article" date="2014" name="Int. J. Syst. Evol. Microbiol.">
        <title>Complete genome of a new Firmicutes species belonging to the dominant human colonic microbiota ('Ruminococcus bicirculans') reveals two chromosomes and a selective capacity to utilize plant glucans.</title>
        <authorList>
            <consortium name="NISC Comparative Sequencing Program"/>
            <person name="Wegmann U."/>
            <person name="Louis P."/>
            <person name="Goesmann A."/>
            <person name="Henrissat B."/>
            <person name="Duncan S.H."/>
            <person name="Flint H.J."/>
        </authorList>
    </citation>
    <scope>NUCLEOTIDE SEQUENCE</scope>
    <source>
        <strain evidence="8">CGMCC 1.18437</strain>
    </source>
</reference>
<evidence type="ECO:0000256" key="3">
    <source>
        <dbReference type="ARBA" id="ARBA00022723"/>
    </source>
</evidence>
<reference evidence="11" key="2">
    <citation type="journal article" date="2019" name="Int. J. Syst. Evol. Microbiol.">
        <title>The Global Catalogue of Microorganisms (GCM) 10K type strain sequencing project: providing services to taxonomists for standard genome sequencing and annotation.</title>
        <authorList>
            <consortium name="The Broad Institute Genomics Platform"/>
            <consortium name="The Broad Institute Genome Sequencing Center for Infectious Disease"/>
            <person name="Wu L."/>
            <person name="Ma J."/>
        </authorList>
    </citation>
    <scope>NUCLEOTIDE SEQUENCE [LARGE SCALE GENOMIC DNA]</scope>
    <source>
        <strain evidence="11">CGMCC 1.18437</strain>
    </source>
</reference>
<dbReference type="GO" id="GO:0005506">
    <property type="term" value="F:iron ion binding"/>
    <property type="evidence" value="ECO:0007669"/>
    <property type="project" value="InterPro"/>
</dbReference>
<dbReference type="EMBL" id="BNAJ01000007">
    <property type="protein sequence ID" value="GHF51174.1"/>
    <property type="molecule type" value="Genomic_DNA"/>
</dbReference>
<sequence>MTAPRSAGLFAPDILADPYPTYADLRAQGGAFWQPHPQGTGGMWMFTRYADVEQALKDTRLTKDVTRVRDVGEQVMPGNMLDRDPPDHTRMRTLVAHAFTPRVIERQEAHIRDIARGLLGRVTPGEGFEVMRGYAMPLPVIVIAELLGVPPEDRDLFRGWSGDFIDGSDFATATPESAQRAEAGIMALGEYFAGLIETRRAQPQDDLISSLLHAEDELGQLRPGELISNCILLVIAGHETTVNLIGNGLKALLDHPAELSRLRETPALLPQAIEEMLRYDPPVQRALFRAALEDIQIGTQTVQKGEQVSAVIGAANRDPAVFTAADTFDISRTPNRHLSFGRGLHFCLGAPLAKLEARVAFEELLRAFPAMELKGFTRRPSTMFRGLGELWVQ</sequence>
<proteinExistence type="inferred from homology"/>
<accession>A0A7W8KJ69</accession>
<keyword evidence="6 7" id="KW-0503">Monooxygenase</keyword>
<dbReference type="PANTHER" id="PTHR46696:SF1">
    <property type="entry name" value="CYTOCHROME P450 YJIB-RELATED"/>
    <property type="match status" value="1"/>
</dbReference>
<keyword evidence="2 7" id="KW-0349">Heme</keyword>
<keyword evidence="11" id="KW-1185">Reference proteome</keyword>
<dbReference type="Gene3D" id="1.10.630.10">
    <property type="entry name" value="Cytochrome P450"/>
    <property type="match status" value="1"/>
</dbReference>
<comment type="caution">
    <text evidence="9">The sequence shown here is derived from an EMBL/GenBank/DDBJ whole genome shotgun (WGS) entry which is preliminary data.</text>
</comment>
<dbReference type="InterPro" id="IPR002397">
    <property type="entry name" value="Cyt_P450_B"/>
</dbReference>
<dbReference type="RefSeq" id="WP_184113181.1">
    <property type="nucleotide sequence ID" value="NZ_BNAJ01000007.1"/>
</dbReference>
<dbReference type="Pfam" id="PF00067">
    <property type="entry name" value="p450"/>
    <property type="match status" value="1"/>
</dbReference>
<dbReference type="PANTHER" id="PTHR46696">
    <property type="entry name" value="P450, PUTATIVE (EUROFUNG)-RELATED"/>
    <property type="match status" value="1"/>
</dbReference>
<dbReference type="InterPro" id="IPR001128">
    <property type="entry name" value="Cyt_P450"/>
</dbReference>
<protein>
    <submittedName>
        <fullName evidence="9">Cytochrome P450</fullName>
    </submittedName>
</protein>
<evidence type="ECO:0000256" key="4">
    <source>
        <dbReference type="ARBA" id="ARBA00023002"/>
    </source>
</evidence>
<gene>
    <name evidence="8" type="ORF">GCM10017781_29630</name>
    <name evidence="9" type="ORF">HNQ07_003026</name>
</gene>
<dbReference type="GO" id="GO:0004497">
    <property type="term" value="F:monooxygenase activity"/>
    <property type="evidence" value="ECO:0007669"/>
    <property type="project" value="UniProtKB-KW"/>
</dbReference>
<dbReference type="SUPFAM" id="SSF48264">
    <property type="entry name" value="Cytochrome P450"/>
    <property type="match status" value="1"/>
</dbReference>
<dbReference type="AlphaFoldDB" id="A0A7W8KJ69"/>
<dbReference type="InterPro" id="IPR036396">
    <property type="entry name" value="Cyt_P450_sf"/>
</dbReference>
<evidence type="ECO:0000256" key="1">
    <source>
        <dbReference type="ARBA" id="ARBA00010617"/>
    </source>
</evidence>
<evidence type="ECO:0000313" key="9">
    <source>
        <dbReference type="EMBL" id="MBB5377534.1"/>
    </source>
</evidence>
<evidence type="ECO:0000256" key="5">
    <source>
        <dbReference type="ARBA" id="ARBA00023004"/>
    </source>
</evidence>
<dbReference type="EMBL" id="JACHFK010000007">
    <property type="protein sequence ID" value="MBB5377534.1"/>
    <property type="molecule type" value="Genomic_DNA"/>
</dbReference>
<dbReference type="PRINTS" id="PR00359">
    <property type="entry name" value="BP450"/>
</dbReference>
<dbReference type="GO" id="GO:0016705">
    <property type="term" value="F:oxidoreductase activity, acting on paired donors, with incorporation or reduction of molecular oxygen"/>
    <property type="evidence" value="ECO:0007669"/>
    <property type="project" value="InterPro"/>
</dbReference>
<evidence type="ECO:0000313" key="10">
    <source>
        <dbReference type="Proteomes" id="UP000539473"/>
    </source>
</evidence>
<evidence type="ECO:0000256" key="2">
    <source>
        <dbReference type="ARBA" id="ARBA00022617"/>
    </source>
</evidence>
<evidence type="ECO:0000313" key="11">
    <source>
        <dbReference type="Proteomes" id="UP000619376"/>
    </source>
</evidence>
<dbReference type="FunFam" id="1.10.630.10:FF:000018">
    <property type="entry name" value="Cytochrome P450 monooxygenase"/>
    <property type="match status" value="1"/>
</dbReference>
<dbReference type="PRINTS" id="PR00385">
    <property type="entry name" value="P450"/>
</dbReference>
<organism evidence="9 10">
    <name type="scientific">Deinococcus metalli</name>
    <dbReference type="NCBI Taxonomy" id="1141878"/>
    <lineage>
        <taxon>Bacteria</taxon>
        <taxon>Thermotogati</taxon>
        <taxon>Deinococcota</taxon>
        <taxon>Deinococci</taxon>
        <taxon>Deinococcales</taxon>
        <taxon>Deinococcaceae</taxon>
        <taxon>Deinococcus</taxon>
    </lineage>
</organism>
<dbReference type="GO" id="GO:0020037">
    <property type="term" value="F:heme binding"/>
    <property type="evidence" value="ECO:0007669"/>
    <property type="project" value="InterPro"/>
</dbReference>
<dbReference type="PROSITE" id="PS00086">
    <property type="entry name" value="CYTOCHROME_P450"/>
    <property type="match status" value="1"/>
</dbReference>
<reference evidence="8" key="4">
    <citation type="submission" date="2024-05" db="EMBL/GenBank/DDBJ databases">
        <authorList>
            <person name="Sun Q."/>
            <person name="Zhou Y."/>
        </authorList>
    </citation>
    <scope>NUCLEOTIDE SEQUENCE</scope>
    <source>
        <strain evidence="8">CGMCC 1.18437</strain>
    </source>
</reference>
<dbReference type="InterPro" id="IPR017972">
    <property type="entry name" value="Cyt_P450_CS"/>
</dbReference>